<dbReference type="Gene3D" id="3.40.50.2000">
    <property type="entry name" value="Glycogen Phosphorylase B"/>
    <property type="match status" value="2"/>
</dbReference>
<dbReference type="InterPro" id="IPR001296">
    <property type="entry name" value="Glyco_trans_1"/>
</dbReference>
<organism evidence="2 3">
    <name type="scientific">Caproicibacterium lactatifermentans</name>
    <dbReference type="NCBI Taxonomy" id="2666138"/>
    <lineage>
        <taxon>Bacteria</taxon>
        <taxon>Bacillati</taxon>
        <taxon>Bacillota</taxon>
        <taxon>Clostridia</taxon>
        <taxon>Eubacteriales</taxon>
        <taxon>Oscillospiraceae</taxon>
        <taxon>Caproicibacterium</taxon>
    </lineage>
</organism>
<dbReference type="GO" id="GO:0016757">
    <property type="term" value="F:glycosyltransferase activity"/>
    <property type="evidence" value="ECO:0007669"/>
    <property type="project" value="InterPro"/>
</dbReference>
<dbReference type="CDD" id="cd03812">
    <property type="entry name" value="GT4_CapH-like"/>
    <property type="match status" value="1"/>
</dbReference>
<evidence type="ECO:0000259" key="1">
    <source>
        <dbReference type="Pfam" id="PF00534"/>
    </source>
</evidence>
<gene>
    <name evidence="2" type="ORF">GJQ69_03885</name>
</gene>
<dbReference type="EMBL" id="CP046051">
    <property type="protein sequence ID" value="QKN23691.1"/>
    <property type="molecule type" value="Genomic_DNA"/>
</dbReference>
<dbReference type="Proteomes" id="UP000501316">
    <property type="component" value="Chromosome"/>
</dbReference>
<protein>
    <submittedName>
        <fullName evidence="2">Glycosyltransferase</fullName>
    </submittedName>
</protein>
<keyword evidence="2" id="KW-0808">Transferase</keyword>
<reference evidence="2 3" key="1">
    <citation type="submission" date="2019-11" db="EMBL/GenBank/DDBJ databases">
        <authorList>
            <person name="Ren C."/>
            <person name="Wang H."/>
            <person name="Xu Y."/>
        </authorList>
    </citation>
    <scope>NUCLEOTIDE SEQUENCE [LARGE SCALE GENOMIC DNA]</scope>
    <source>
        <strain evidence="2 3">LBM 19010</strain>
    </source>
</reference>
<dbReference type="KEGG" id="clf:GJQ69_03885"/>
<dbReference type="SUPFAM" id="SSF53756">
    <property type="entry name" value="UDP-Glycosyltransferase/glycogen phosphorylase"/>
    <property type="match status" value="1"/>
</dbReference>
<dbReference type="PANTHER" id="PTHR45947">
    <property type="entry name" value="SULFOQUINOVOSYL TRANSFERASE SQD2"/>
    <property type="match status" value="1"/>
</dbReference>
<dbReference type="RefSeq" id="WP_174193007.1">
    <property type="nucleotide sequence ID" value="NZ_CP046051.1"/>
</dbReference>
<dbReference type="InterPro" id="IPR050194">
    <property type="entry name" value="Glycosyltransferase_grp1"/>
</dbReference>
<dbReference type="AlphaFoldDB" id="A0A859DUI0"/>
<accession>A0A859DUI0</accession>
<name>A0A859DUI0_9FIRM</name>
<feature type="domain" description="Glycosyl transferase family 1" evidence="1">
    <location>
        <begin position="189"/>
        <end position="313"/>
    </location>
</feature>
<evidence type="ECO:0000313" key="3">
    <source>
        <dbReference type="Proteomes" id="UP000501316"/>
    </source>
</evidence>
<dbReference type="Pfam" id="PF00534">
    <property type="entry name" value="Glycos_transf_1"/>
    <property type="match status" value="1"/>
</dbReference>
<evidence type="ECO:0000313" key="2">
    <source>
        <dbReference type="EMBL" id="QKN23691.1"/>
    </source>
</evidence>
<proteinExistence type="predicted"/>
<dbReference type="PANTHER" id="PTHR45947:SF3">
    <property type="entry name" value="SULFOQUINOVOSYL TRANSFERASE SQD2"/>
    <property type="match status" value="1"/>
</dbReference>
<sequence>MKQILITGMTTNTGGVETFILNYVQRLYQKIHFDFWCNNAQCAFEDKLKELGCEVFHGCAYGKDPLQAHKDTKAFFRRNAGKYSCIWASKCMLSNIDDLKFAQKYGIPKRIIHSHNSENMETGTKGRLMTILHNRNKAQIDKVATDFWACSKTAGRWFYSSEIMNSEKFRVIPNAIDTEKYKFNTQKRAEVRKLLGIKDNETVIGFVGRLQYQKNPLFMLQIFHAYHEGNPAGKMVVVGTGSLAEECKAYVRQSALETSVQFLGERNDVADLYQAMDAFLLPSRFEGWGIVLVEAQAAGLPCVASSNVIPPEVDLTGLVDFVNLDLPINEWRDELDKALKKSRSPEAIEKVVSAGYDINHAAKELEVFFSK</sequence>